<dbReference type="AlphaFoldDB" id="A0AA89BZ58"/>
<evidence type="ECO:0000256" key="3">
    <source>
        <dbReference type="ARBA" id="ARBA00022448"/>
    </source>
</evidence>
<keyword evidence="10" id="KW-1185">Reference proteome</keyword>
<evidence type="ECO:0000256" key="2">
    <source>
        <dbReference type="ARBA" id="ARBA00006459"/>
    </source>
</evidence>
<keyword evidence="7" id="KW-0325">Glycoprotein</keyword>
<keyword evidence="6 8" id="KW-0472">Membrane</keyword>
<comment type="subcellular location">
    <subcellularLocation>
        <location evidence="1">Membrane</location>
        <topology evidence="1">Multi-pass membrane protein</topology>
    </subcellularLocation>
</comment>
<name>A0AA89BZ58_PINIB</name>
<reference evidence="9" key="1">
    <citation type="submission" date="2019-08" db="EMBL/GenBank/DDBJ databases">
        <title>The improved chromosome-level genome for the pearl oyster Pinctada fucata martensii using PacBio sequencing and Hi-C.</title>
        <authorList>
            <person name="Zheng Z."/>
        </authorList>
    </citation>
    <scope>NUCLEOTIDE SEQUENCE</scope>
    <source>
        <strain evidence="9">ZZ-2019</strain>
        <tissue evidence="9">Adductor muscle</tissue>
    </source>
</reference>
<dbReference type="PANTHER" id="PTHR11616:SF321">
    <property type="entry name" value="SODIUM-DEPENDENT NUTRIENT AMINO ACID TRANSPORTER 1-RELATED"/>
    <property type="match status" value="1"/>
</dbReference>
<dbReference type="PANTHER" id="PTHR11616">
    <property type="entry name" value="SODIUM/CHLORIDE DEPENDENT TRANSPORTER"/>
    <property type="match status" value="1"/>
</dbReference>
<dbReference type="InterPro" id="IPR037272">
    <property type="entry name" value="SNS_sf"/>
</dbReference>
<evidence type="ECO:0000313" key="10">
    <source>
        <dbReference type="Proteomes" id="UP001186944"/>
    </source>
</evidence>
<accession>A0AA89BZ58</accession>
<organism evidence="9 10">
    <name type="scientific">Pinctada imbricata</name>
    <name type="common">Atlantic pearl-oyster</name>
    <name type="synonym">Pinctada martensii</name>
    <dbReference type="NCBI Taxonomy" id="66713"/>
    <lineage>
        <taxon>Eukaryota</taxon>
        <taxon>Metazoa</taxon>
        <taxon>Spiralia</taxon>
        <taxon>Lophotrochozoa</taxon>
        <taxon>Mollusca</taxon>
        <taxon>Bivalvia</taxon>
        <taxon>Autobranchia</taxon>
        <taxon>Pteriomorphia</taxon>
        <taxon>Pterioida</taxon>
        <taxon>Pterioidea</taxon>
        <taxon>Pteriidae</taxon>
        <taxon>Pinctada</taxon>
    </lineage>
</organism>
<keyword evidence="5 8" id="KW-1133">Transmembrane helix</keyword>
<dbReference type="Proteomes" id="UP001186944">
    <property type="component" value="Unassembled WGS sequence"/>
</dbReference>
<protein>
    <submittedName>
        <fullName evidence="9">Uncharacterized protein</fullName>
    </submittedName>
</protein>
<evidence type="ECO:0000256" key="4">
    <source>
        <dbReference type="ARBA" id="ARBA00022692"/>
    </source>
</evidence>
<evidence type="ECO:0000256" key="5">
    <source>
        <dbReference type="ARBA" id="ARBA00022989"/>
    </source>
</evidence>
<comment type="caution">
    <text evidence="9">The sequence shown here is derived from an EMBL/GenBank/DDBJ whole genome shotgun (WGS) entry which is preliminary data.</text>
</comment>
<dbReference type="GO" id="GO:0005886">
    <property type="term" value="C:plasma membrane"/>
    <property type="evidence" value="ECO:0007669"/>
    <property type="project" value="TreeGrafter"/>
</dbReference>
<dbReference type="PROSITE" id="PS50267">
    <property type="entry name" value="NA_NEUROTRAN_SYMP_3"/>
    <property type="match status" value="1"/>
</dbReference>
<sequence length="102" mass="11329">MIALLIRGATLEGSGDGITAVMAVNVDRIGEEKAWYLAFLSMIFRTVLGVGIYITIGSYNKFHNDTVRFGDLHLDASVKRVVLYPHTLRFILRVCSYISSSC</sequence>
<dbReference type="Pfam" id="PF00209">
    <property type="entry name" value="SNF"/>
    <property type="match status" value="1"/>
</dbReference>
<gene>
    <name evidence="9" type="ORF">FSP39_010590</name>
</gene>
<evidence type="ECO:0000313" key="9">
    <source>
        <dbReference type="EMBL" id="KAK3093057.1"/>
    </source>
</evidence>
<evidence type="ECO:0000256" key="1">
    <source>
        <dbReference type="ARBA" id="ARBA00004141"/>
    </source>
</evidence>
<dbReference type="GO" id="GO:0089718">
    <property type="term" value="P:amino acid import across plasma membrane"/>
    <property type="evidence" value="ECO:0007669"/>
    <property type="project" value="TreeGrafter"/>
</dbReference>
<evidence type="ECO:0000256" key="8">
    <source>
        <dbReference type="SAM" id="Phobius"/>
    </source>
</evidence>
<evidence type="ECO:0000256" key="7">
    <source>
        <dbReference type="ARBA" id="ARBA00023180"/>
    </source>
</evidence>
<keyword evidence="3" id="KW-0813">Transport</keyword>
<comment type="similarity">
    <text evidence="2">Belongs to the sodium:neurotransmitter symporter (SNF) (TC 2.A.22) family.</text>
</comment>
<dbReference type="SUPFAM" id="SSF161070">
    <property type="entry name" value="SNF-like"/>
    <property type="match status" value="1"/>
</dbReference>
<dbReference type="GO" id="GO:0005283">
    <property type="term" value="F:amino acid:sodium symporter activity"/>
    <property type="evidence" value="ECO:0007669"/>
    <property type="project" value="TreeGrafter"/>
</dbReference>
<proteinExistence type="inferred from homology"/>
<evidence type="ECO:0000256" key="6">
    <source>
        <dbReference type="ARBA" id="ARBA00023136"/>
    </source>
</evidence>
<dbReference type="EMBL" id="VSWD01000009">
    <property type="protein sequence ID" value="KAK3093057.1"/>
    <property type="molecule type" value="Genomic_DNA"/>
</dbReference>
<dbReference type="InterPro" id="IPR000175">
    <property type="entry name" value="Na/ntran_symport"/>
</dbReference>
<keyword evidence="4 8" id="KW-0812">Transmembrane</keyword>
<feature type="transmembrane region" description="Helical" evidence="8">
    <location>
        <begin position="34"/>
        <end position="56"/>
    </location>
</feature>